<dbReference type="InterPro" id="IPR011050">
    <property type="entry name" value="Pectin_lyase_fold/virulence"/>
</dbReference>
<dbReference type="AlphaFoldDB" id="A0A0F9I6D7"/>
<protein>
    <recommendedName>
        <fullName evidence="2">Right handed beta helix domain-containing protein</fullName>
    </recommendedName>
</protein>
<evidence type="ECO:0000313" key="1">
    <source>
        <dbReference type="EMBL" id="KKM23077.1"/>
    </source>
</evidence>
<reference evidence="1" key="1">
    <citation type="journal article" date="2015" name="Nature">
        <title>Complex archaea that bridge the gap between prokaryotes and eukaryotes.</title>
        <authorList>
            <person name="Spang A."/>
            <person name="Saw J.H."/>
            <person name="Jorgensen S.L."/>
            <person name="Zaremba-Niedzwiedzka K."/>
            <person name="Martijn J."/>
            <person name="Lind A.E."/>
            <person name="van Eijk R."/>
            <person name="Schleper C."/>
            <person name="Guy L."/>
            <person name="Ettema T.J."/>
        </authorList>
    </citation>
    <scope>NUCLEOTIDE SEQUENCE</scope>
</reference>
<accession>A0A0F9I6D7</accession>
<proteinExistence type="predicted"/>
<organism evidence="1">
    <name type="scientific">marine sediment metagenome</name>
    <dbReference type="NCBI Taxonomy" id="412755"/>
    <lineage>
        <taxon>unclassified sequences</taxon>
        <taxon>metagenomes</taxon>
        <taxon>ecological metagenomes</taxon>
    </lineage>
</organism>
<name>A0A0F9I6D7_9ZZZZ</name>
<gene>
    <name evidence="1" type="ORF">LCGC14_1618870</name>
</gene>
<dbReference type="InterPro" id="IPR012334">
    <property type="entry name" value="Pectin_lyas_fold"/>
</dbReference>
<dbReference type="Gene3D" id="2.160.20.10">
    <property type="entry name" value="Single-stranded right-handed beta-helix, Pectin lyase-like"/>
    <property type="match status" value="1"/>
</dbReference>
<dbReference type="SUPFAM" id="SSF51126">
    <property type="entry name" value="Pectin lyase-like"/>
    <property type="match status" value="1"/>
</dbReference>
<dbReference type="EMBL" id="LAZR01013202">
    <property type="protein sequence ID" value="KKM23077.1"/>
    <property type="molecule type" value="Genomic_DNA"/>
</dbReference>
<feature type="non-terminal residue" evidence="1">
    <location>
        <position position="231"/>
    </location>
</feature>
<sequence>MAGPKTALFSRKTPGGVFSIEDQAISTGDRWFVHSGTGATTGGTSPDSPLSTIDAAVGLATASQGDIIFVMPGHNETITAATSLVIDKIGLTIIGLGRGSNRPTLDFDNASGTIEMDAAGCRISNIIFKASVVNVVVCINVDADDCEIDHCFFTYESTGDEFITTIDLDAFDRCHIHDNVIETEDTSGAATRGIRIDETEDSVIENNIFRGFWSDAVIFGEGTLSSRLLVK</sequence>
<evidence type="ECO:0008006" key="2">
    <source>
        <dbReference type="Google" id="ProtNLM"/>
    </source>
</evidence>
<comment type="caution">
    <text evidence="1">The sequence shown here is derived from an EMBL/GenBank/DDBJ whole genome shotgun (WGS) entry which is preliminary data.</text>
</comment>